<dbReference type="InterPro" id="IPR032750">
    <property type="entry name" value="TnsD_C"/>
</dbReference>
<feature type="domain" description="Transposon Tn7 transposition protein TnsD C-terminal" evidence="1">
    <location>
        <begin position="142"/>
        <end position="236"/>
    </location>
</feature>
<evidence type="ECO:0000313" key="3">
    <source>
        <dbReference type="Proteomes" id="UP000295598"/>
    </source>
</evidence>
<evidence type="ECO:0000313" key="2">
    <source>
        <dbReference type="EMBL" id="TDB47169.1"/>
    </source>
</evidence>
<comment type="caution">
    <text evidence="2">The sequence shown here is derived from an EMBL/GenBank/DDBJ whole genome shotgun (WGS) entry which is preliminary data.</text>
</comment>
<dbReference type="RefSeq" id="WP_132356063.1">
    <property type="nucleotide sequence ID" value="NZ_CAWOJO010000057.1"/>
</dbReference>
<gene>
    <name evidence="2" type="ORF">C5467_21320</name>
</gene>
<evidence type="ECO:0000259" key="1">
    <source>
        <dbReference type="Pfam" id="PF15978"/>
    </source>
</evidence>
<name>A0A4R4J3A0_9GAMM</name>
<dbReference type="EMBL" id="PUJY01000057">
    <property type="protein sequence ID" value="TDB47169.1"/>
    <property type="molecule type" value="Genomic_DNA"/>
</dbReference>
<dbReference type="Proteomes" id="UP000295598">
    <property type="component" value="Unassembled WGS sequence"/>
</dbReference>
<accession>A0A4R4J3A0</accession>
<dbReference type="Pfam" id="PF15978">
    <property type="entry name" value="TnsD"/>
    <property type="match status" value="1"/>
</dbReference>
<organism evidence="2 3">
    <name type="scientific">Photorhabdus khanii subsp. guanajuatensis</name>
    <dbReference type="NCBI Taxonomy" id="2100166"/>
    <lineage>
        <taxon>Bacteria</taxon>
        <taxon>Pseudomonadati</taxon>
        <taxon>Pseudomonadota</taxon>
        <taxon>Gammaproteobacteria</taxon>
        <taxon>Enterobacterales</taxon>
        <taxon>Morganellaceae</taxon>
        <taxon>Photorhabdus</taxon>
    </lineage>
</organism>
<sequence>MTKHNRIRRRLLSSEFYQFVLQLEYPSDSLLPKTSVDYKYLSYLLLENSSQQPFKHILFSYWLNWTEPIGYDSAAHSFCQVDDSHKKKAECLTLLRKGRSIACVSRETGKSRCFVKSIALLANVNTRLKPTKLSPSVCKTAIVLARRGFHRKEIARRLSISIGSVEMLISATIGLVQWRKQCKYESKRRRYEHQILRYRQKYPQAIRRDIKSNCNAAFFWLYIHERAWLEDNLPIATPPSLPPRFK</sequence>
<dbReference type="AlphaFoldDB" id="A0A4R4J3A0"/>
<protein>
    <recommendedName>
        <fullName evidence="1">Transposon Tn7 transposition protein TnsD C-terminal domain-containing protein</fullName>
    </recommendedName>
</protein>
<reference evidence="2 3" key="1">
    <citation type="journal article" date="2019" name="Int. J. Syst. Evol. Microbiol.">
        <title>Photorhabdus khanii subsp. guanajuatensis subsp. nov., isolated from Heterorhabditis atacamensis, and Photorhabdus luminescens subsp. mexicana subsp. nov., isolated from Heterorhabditis mexicana entomopathogenic nematodes.</title>
        <authorList>
            <person name="Machado R.A.R."/>
            <person name="Bruno P."/>
            <person name="Arce C.C.M."/>
            <person name="Liechti N."/>
            <person name="Kohler A."/>
            <person name="Bernal J."/>
            <person name="Bruggmann R."/>
            <person name="Turlings T.C.J."/>
        </authorList>
    </citation>
    <scope>NUCLEOTIDE SEQUENCE [LARGE SCALE GENOMIC DNA]</scope>
    <source>
        <strain evidence="2 3">MEX20-17</strain>
    </source>
</reference>
<proteinExistence type="predicted"/>